<proteinExistence type="predicted"/>
<name>M1YZW6_NITG3</name>
<dbReference type="HOGENOM" id="CLU_3428271_0_0_0"/>
<dbReference type="InParanoid" id="M1YZW6"/>
<dbReference type="Proteomes" id="UP000011704">
    <property type="component" value="Unassembled WGS sequence"/>
</dbReference>
<evidence type="ECO:0000313" key="2">
    <source>
        <dbReference type="Proteomes" id="UP000011704"/>
    </source>
</evidence>
<gene>
    <name evidence="1" type="ORF">NITGR_390017</name>
</gene>
<organism evidence="1 2">
    <name type="scientific">Nitrospina gracilis (strain 3/211)</name>
    <dbReference type="NCBI Taxonomy" id="1266370"/>
    <lineage>
        <taxon>Bacteria</taxon>
        <taxon>Pseudomonadati</taxon>
        <taxon>Nitrospinota/Tectimicrobiota group</taxon>
        <taxon>Nitrospinota</taxon>
        <taxon>Nitrospinia</taxon>
        <taxon>Nitrospinales</taxon>
        <taxon>Nitrospinaceae</taxon>
        <taxon>Nitrospina</taxon>
    </lineage>
</organism>
<dbReference type="AlphaFoldDB" id="M1YZW6"/>
<accession>M1YZW6</accession>
<dbReference type="STRING" id="1266370.NITGR_390017"/>
<reference evidence="1 2" key="1">
    <citation type="journal article" date="2013" name="Front. Microbiol.">
        <title>The genome of Nitrospina gracilis illuminates the metabolism and evolution of the major marine nitrite oxidizer.</title>
        <authorList>
            <person name="Luecker S."/>
            <person name="Nowka B."/>
            <person name="Rattei T."/>
            <person name="Spieck E."/>
            <person name="and Daims H."/>
        </authorList>
    </citation>
    <scope>NUCLEOTIDE SEQUENCE [LARGE SCALE GENOMIC DNA]</scope>
    <source>
        <strain evidence="1 2">3/211</strain>
    </source>
</reference>
<sequence>MPKGGSGVGVRLLVHYLKNL</sequence>
<protein>
    <submittedName>
        <fullName evidence="1">Uncharacterized protein</fullName>
    </submittedName>
</protein>
<evidence type="ECO:0000313" key="1">
    <source>
        <dbReference type="EMBL" id="CCQ90803.1"/>
    </source>
</evidence>
<keyword evidence="2" id="KW-1185">Reference proteome</keyword>
<dbReference type="EMBL" id="CAQJ01000043">
    <property type="protein sequence ID" value="CCQ90803.1"/>
    <property type="molecule type" value="Genomic_DNA"/>
</dbReference>
<comment type="caution">
    <text evidence="1">The sequence shown here is derived from an EMBL/GenBank/DDBJ whole genome shotgun (WGS) entry which is preliminary data.</text>
</comment>